<dbReference type="Pfam" id="PF10266">
    <property type="entry name" value="Strumpellin"/>
    <property type="match status" value="1"/>
</dbReference>
<protein>
    <submittedName>
        <fullName evidence="3">Uncharacterized protein</fullName>
    </submittedName>
</protein>
<evidence type="ECO:0000256" key="1">
    <source>
        <dbReference type="ARBA" id="ARBA00006224"/>
    </source>
</evidence>
<dbReference type="GO" id="GO:0140285">
    <property type="term" value="P:endosome fission"/>
    <property type="evidence" value="ECO:0007669"/>
    <property type="project" value="TreeGrafter"/>
</dbReference>
<feature type="region of interest" description="Disordered" evidence="2">
    <location>
        <begin position="132"/>
        <end position="165"/>
    </location>
</feature>
<evidence type="ECO:0000256" key="2">
    <source>
        <dbReference type="SAM" id="MobiDB-lite"/>
    </source>
</evidence>
<proteinExistence type="inferred from homology"/>
<name>A0A7S3PUN7_9STRA</name>
<evidence type="ECO:0000313" key="3">
    <source>
        <dbReference type="EMBL" id="CAE0456128.1"/>
    </source>
</evidence>
<dbReference type="GO" id="GO:0051125">
    <property type="term" value="P:regulation of actin nucleation"/>
    <property type="evidence" value="ECO:0007669"/>
    <property type="project" value="TreeGrafter"/>
</dbReference>
<gene>
    <name evidence="3" type="ORF">CDEB00056_LOCUS969</name>
</gene>
<feature type="compositionally biased region" description="Basic and acidic residues" evidence="2">
    <location>
        <begin position="132"/>
        <end position="157"/>
    </location>
</feature>
<reference evidence="3" key="1">
    <citation type="submission" date="2021-01" db="EMBL/GenBank/DDBJ databases">
        <authorList>
            <person name="Corre E."/>
            <person name="Pelletier E."/>
            <person name="Niang G."/>
            <person name="Scheremetjew M."/>
            <person name="Finn R."/>
            <person name="Kale V."/>
            <person name="Holt S."/>
            <person name="Cochrane G."/>
            <person name="Meng A."/>
            <person name="Brown T."/>
            <person name="Cohen L."/>
        </authorList>
    </citation>
    <scope>NUCLEOTIDE SEQUENCE</scope>
    <source>
        <strain evidence="3">MM31A-1</strain>
    </source>
</reference>
<dbReference type="InterPro" id="IPR019393">
    <property type="entry name" value="WASH_strumpellin"/>
</dbReference>
<dbReference type="GO" id="GO:0071203">
    <property type="term" value="C:WASH complex"/>
    <property type="evidence" value="ECO:0007669"/>
    <property type="project" value="InterPro"/>
</dbReference>
<dbReference type="GO" id="GO:0005768">
    <property type="term" value="C:endosome"/>
    <property type="evidence" value="ECO:0007669"/>
    <property type="project" value="TreeGrafter"/>
</dbReference>
<dbReference type="GO" id="GO:0030041">
    <property type="term" value="P:actin filament polymerization"/>
    <property type="evidence" value="ECO:0007669"/>
    <property type="project" value="TreeGrafter"/>
</dbReference>
<sequence length="1353" mass="154909">MTDIGPDETFQSKDLCGIKLKSLVSEGHLLIAKVLQASNEIPACFRYDYILQEQETAKILLTAEDDDHDEANSGIKFSLAKAWSKMTSRGSSHDGSENKKILFRQPPSYCGFPSPCGDKDFGIDNRMDRCKSDKKVHSLDKDRDQVDTNVRSNDKNSESPNSLDEDAGRYKSILVDFKYLANPALYDGHENVFEDDQSSSHKKKFDRDHEAESRKKYISEQENLESEFISCHESTLVRFHRLFSEINAFAHEINSFARDLDSGHYVQHSIESLLTLSSGDGNVKIEVGRQFLCEILYLYANALILLDLYIPGTIRERLIIAHHRYCSGNSSNSSLSIAPEVSAPRSTMLTMSSNFDQLCKLFQRTGLEEETRDRTTNCGQSTHANEKKCLIQDGLLSRVALLPSYVQNVVQCLMHQDIYPAKSSAFPSLQRNCRSSQLAPQASMFVVILYFDPTMLKSDDIMMRNAIERFSFMDNWRLPLYNGQIVDLTVEWNGRFLSAQNALQSLLSNDRVIILERENTRSIQECSEKLKSCLTQNKITDVYLLEHDAMLLDYMRETNIALRWRILHNGSPLLPQREITVHSNREKSKVQYSIEERVVNLFLLSSQYEALLKDVFQQILDRREGMWENMKILASAKMHQISNHYAGNDCLTLVEKNDALCHWFSRMKDEIDALAFDSEDCFSTSRDIQFCVNSVSEMRLLDIIDRNIHVKGIIAETITRLKRMVKISSINKNVSTIIDAISECTYARSSIEYFLPIFHLKSTKDPKSVSLLRNSFLKMATFLSNISSRIDTGLEGHIFAKEFHTHALLYFVKEILDVIPKSIFSSFGRIADKQNKSLMRLPSKIESEKLGDYALLDDRYNLAKLTYELSVLTKGIIEMEKIDSLKMNPRRLLEEGLRKELVRQISHAFHVNLQFKLENHAWRKLGRTSESFLSCFHELDSRMQRFKCAIIWLQDFLGGIDGLEIFFQESSRVVWHSVNKELDEHTLRLSICYRSYLLEGVLIPNYPRTQNDPNSATFMGRIVNALMTLIDPKYCSYSRLLGAWSSTDGDAICDAKVISLVRRAIGVQGLAALDALLCQNIHNELQSLFKFYNNSTVTYGVTLEKFRDGIFPEWKVPKRGIYFYDSAISKVDKLMVPILTCLCRIGQLQLLRTMVQSELKIGSRIEAPQLVYQNKIENQKMLIFLKKDVKRKTCRSNRGLDTLNQVAAVNRTLGAVDPMSTVFMKTDPLEGFPSLLALFVIKYMKRVSFDTRLGVIKGRDDESFDGWSIVTGVATSLRQFHTSYTKATFALLGQYVKCAAQANINNPDRVMISDDVRHVLIFMRQLRAIANLDHSILYDHVPLYVMELYDHML</sequence>
<comment type="similarity">
    <text evidence="1">Belongs to the strumpellin family.</text>
</comment>
<dbReference type="GO" id="GO:0007032">
    <property type="term" value="P:endosome organization"/>
    <property type="evidence" value="ECO:0007669"/>
    <property type="project" value="TreeGrafter"/>
</dbReference>
<dbReference type="PANTHER" id="PTHR15691:SF6">
    <property type="entry name" value="WASH COMPLEX SUBUNIT 5"/>
    <property type="match status" value="1"/>
</dbReference>
<feature type="region of interest" description="Disordered" evidence="2">
    <location>
        <begin position="192"/>
        <end position="213"/>
    </location>
</feature>
<organism evidence="3">
    <name type="scientific">Chaetoceros debilis</name>
    <dbReference type="NCBI Taxonomy" id="122233"/>
    <lineage>
        <taxon>Eukaryota</taxon>
        <taxon>Sar</taxon>
        <taxon>Stramenopiles</taxon>
        <taxon>Ochrophyta</taxon>
        <taxon>Bacillariophyta</taxon>
        <taxon>Coscinodiscophyceae</taxon>
        <taxon>Chaetocerotophycidae</taxon>
        <taxon>Chaetocerotales</taxon>
        <taxon>Chaetocerotaceae</taxon>
        <taxon>Chaetoceros</taxon>
    </lineage>
</organism>
<dbReference type="EMBL" id="HBIO01001361">
    <property type="protein sequence ID" value="CAE0456128.1"/>
    <property type="molecule type" value="Transcribed_RNA"/>
</dbReference>
<dbReference type="PANTHER" id="PTHR15691">
    <property type="entry name" value="WASH COMPLEX SUBUNIT 5"/>
    <property type="match status" value="1"/>
</dbReference>
<accession>A0A7S3PUN7</accession>